<comment type="subcellular location">
    <subcellularLocation>
        <location evidence="1">Membrane</location>
        <topology evidence="1">Multi-pass membrane protein</topology>
    </subcellularLocation>
</comment>
<dbReference type="GO" id="GO:0140359">
    <property type="term" value="F:ABC-type transporter activity"/>
    <property type="evidence" value="ECO:0007669"/>
    <property type="project" value="InterPro"/>
</dbReference>
<reference evidence="8" key="1">
    <citation type="submission" date="2021-02" db="EMBL/GenBank/DDBJ databases">
        <authorList>
            <person name="Nowell W R."/>
        </authorList>
    </citation>
    <scope>NUCLEOTIDE SEQUENCE</scope>
</reference>
<name>A0A8S3ACJ4_9BILA</name>
<evidence type="ECO:0000256" key="5">
    <source>
        <dbReference type="ARBA" id="ARBA00023136"/>
    </source>
</evidence>
<dbReference type="GO" id="GO:0016020">
    <property type="term" value="C:membrane"/>
    <property type="evidence" value="ECO:0007669"/>
    <property type="project" value="UniProtKB-SubCell"/>
</dbReference>
<comment type="caution">
    <text evidence="8">The sequence shown here is derived from an EMBL/GenBank/DDBJ whole genome shotgun (WGS) entry which is preliminary data.</text>
</comment>
<feature type="domain" description="ABC-2 type transporter transmembrane" evidence="7">
    <location>
        <begin position="2"/>
        <end position="104"/>
    </location>
</feature>
<feature type="transmembrane region" description="Helical" evidence="6">
    <location>
        <begin position="57"/>
        <end position="86"/>
    </location>
</feature>
<organism evidence="8 9">
    <name type="scientific">Rotaria magnacalcarata</name>
    <dbReference type="NCBI Taxonomy" id="392030"/>
    <lineage>
        <taxon>Eukaryota</taxon>
        <taxon>Metazoa</taxon>
        <taxon>Spiralia</taxon>
        <taxon>Gnathifera</taxon>
        <taxon>Rotifera</taxon>
        <taxon>Eurotatoria</taxon>
        <taxon>Bdelloidea</taxon>
        <taxon>Philodinida</taxon>
        <taxon>Philodinidae</taxon>
        <taxon>Rotaria</taxon>
    </lineage>
</organism>
<feature type="transmembrane region" description="Helical" evidence="6">
    <location>
        <begin position="6"/>
        <end position="22"/>
    </location>
</feature>
<evidence type="ECO:0000259" key="7">
    <source>
        <dbReference type="Pfam" id="PF01061"/>
    </source>
</evidence>
<evidence type="ECO:0000256" key="2">
    <source>
        <dbReference type="ARBA" id="ARBA00022448"/>
    </source>
</evidence>
<dbReference type="PANTHER" id="PTHR19241">
    <property type="entry name" value="ATP-BINDING CASSETTE TRANSPORTER"/>
    <property type="match status" value="1"/>
</dbReference>
<evidence type="ECO:0000256" key="4">
    <source>
        <dbReference type="ARBA" id="ARBA00022989"/>
    </source>
</evidence>
<feature type="transmembrane region" description="Helical" evidence="6">
    <location>
        <begin position="139"/>
        <end position="161"/>
    </location>
</feature>
<evidence type="ECO:0000256" key="3">
    <source>
        <dbReference type="ARBA" id="ARBA00022692"/>
    </source>
</evidence>
<evidence type="ECO:0000313" key="9">
    <source>
        <dbReference type="Proteomes" id="UP000676336"/>
    </source>
</evidence>
<dbReference type="Proteomes" id="UP000676336">
    <property type="component" value="Unassembled WGS sequence"/>
</dbReference>
<dbReference type="AlphaFoldDB" id="A0A8S3ACJ4"/>
<feature type="transmembrane region" description="Helical" evidence="6">
    <location>
        <begin position="29"/>
        <end position="51"/>
    </location>
</feature>
<dbReference type="EMBL" id="CAJOBI010129845">
    <property type="protein sequence ID" value="CAF4719020.1"/>
    <property type="molecule type" value="Genomic_DNA"/>
</dbReference>
<keyword evidence="3 6" id="KW-0812">Transmembrane</keyword>
<dbReference type="InterPro" id="IPR013525">
    <property type="entry name" value="ABC2_TM"/>
</dbReference>
<evidence type="ECO:0000256" key="1">
    <source>
        <dbReference type="ARBA" id="ARBA00004141"/>
    </source>
</evidence>
<keyword evidence="4 6" id="KW-1133">Transmembrane helix</keyword>
<protein>
    <recommendedName>
        <fullName evidence="7">ABC-2 type transporter transmembrane domain-containing protein</fullName>
    </recommendedName>
</protein>
<evidence type="ECO:0000313" key="8">
    <source>
        <dbReference type="EMBL" id="CAF4719020.1"/>
    </source>
</evidence>
<dbReference type="Pfam" id="PF01061">
    <property type="entry name" value="ABC2_membrane"/>
    <property type="match status" value="1"/>
</dbReference>
<evidence type="ECO:0000256" key="6">
    <source>
        <dbReference type="SAM" id="Phobius"/>
    </source>
</evidence>
<proteinExistence type="predicted"/>
<gene>
    <name evidence="8" type="ORF">SMN809_LOCUS43774</name>
</gene>
<keyword evidence="2" id="KW-0813">Transport</keyword>
<accession>A0A8S3ACJ4</accession>
<keyword evidence="5 6" id="KW-0472">Membrane</keyword>
<sequence length="167" mass="19174">MLPLRTIPAIAFSIIAYFMMNLQRTTEKFLIFFVFVSLISVCASSLCFLVSATVKHFVASLFCVIAFVFGGFLVEISTVLGFLQWIQHLSIFRYRSNAPLINEFIRLRLRLPTNTRICGKDGAEVLTEFKIDHGTNWDLLVNLVALMSITIDFLTLTHLQLRRMKKY</sequence>